<reference evidence="1 2" key="1">
    <citation type="journal article" date="2017" name="Nature">
        <title>The Apostasia genome and the evolution of orchids.</title>
        <authorList>
            <person name="Zhang G.Q."/>
            <person name="Liu K.W."/>
            <person name="Li Z."/>
            <person name="Lohaus R."/>
            <person name="Hsiao Y.Y."/>
            <person name="Niu S.C."/>
            <person name="Wang J.Y."/>
            <person name="Lin Y.C."/>
            <person name="Xu Q."/>
            <person name="Chen L.J."/>
            <person name="Yoshida K."/>
            <person name="Fujiwara S."/>
            <person name="Wang Z.W."/>
            <person name="Zhang Y.Q."/>
            <person name="Mitsuda N."/>
            <person name="Wang M."/>
            <person name="Liu G.H."/>
            <person name="Pecoraro L."/>
            <person name="Huang H.X."/>
            <person name="Xiao X.J."/>
            <person name="Lin M."/>
            <person name="Wu X.Y."/>
            <person name="Wu W.L."/>
            <person name="Chen Y.Y."/>
            <person name="Chang S.B."/>
            <person name="Sakamoto S."/>
            <person name="Ohme-Takagi M."/>
            <person name="Yagi M."/>
            <person name="Zeng S.J."/>
            <person name="Shen C.Y."/>
            <person name="Yeh C.M."/>
            <person name="Luo Y.B."/>
            <person name="Tsai W.C."/>
            <person name="Van de Peer Y."/>
            <person name="Liu Z.J."/>
        </authorList>
    </citation>
    <scope>NUCLEOTIDE SEQUENCE [LARGE SCALE GENOMIC DNA]</scope>
    <source>
        <strain evidence="2">cv. Shenzhen</strain>
        <tissue evidence="1">Stem</tissue>
    </source>
</reference>
<dbReference type="OrthoDB" id="6614653at2759"/>
<dbReference type="SUPFAM" id="SSF51182">
    <property type="entry name" value="RmlC-like cupins"/>
    <property type="match status" value="1"/>
</dbReference>
<keyword evidence="2" id="KW-1185">Reference proteome</keyword>
<dbReference type="InterPro" id="IPR011051">
    <property type="entry name" value="RmlC_Cupin_sf"/>
</dbReference>
<dbReference type="AlphaFoldDB" id="A0A2I0A1Y8"/>
<dbReference type="EMBL" id="KZ452037">
    <property type="protein sequence ID" value="PKA49571.1"/>
    <property type="molecule type" value="Genomic_DNA"/>
</dbReference>
<gene>
    <name evidence="1" type="ORF">AXF42_Ash004111</name>
</gene>
<protein>
    <submittedName>
        <fullName evidence="1">Uncharacterized protein</fullName>
    </submittedName>
</protein>
<organism evidence="1 2">
    <name type="scientific">Apostasia shenzhenica</name>
    <dbReference type="NCBI Taxonomy" id="1088818"/>
    <lineage>
        <taxon>Eukaryota</taxon>
        <taxon>Viridiplantae</taxon>
        <taxon>Streptophyta</taxon>
        <taxon>Embryophyta</taxon>
        <taxon>Tracheophyta</taxon>
        <taxon>Spermatophyta</taxon>
        <taxon>Magnoliopsida</taxon>
        <taxon>Liliopsida</taxon>
        <taxon>Asparagales</taxon>
        <taxon>Orchidaceae</taxon>
        <taxon>Apostasioideae</taxon>
        <taxon>Apostasia</taxon>
    </lineage>
</organism>
<dbReference type="Gene3D" id="2.60.120.10">
    <property type="entry name" value="Jelly Rolls"/>
    <property type="match status" value="1"/>
</dbReference>
<name>A0A2I0A1Y8_9ASPA</name>
<dbReference type="Proteomes" id="UP000236161">
    <property type="component" value="Unassembled WGS sequence"/>
</dbReference>
<dbReference type="InterPro" id="IPR014710">
    <property type="entry name" value="RmlC-like_jellyroll"/>
</dbReference>
<evidence type="ECO:0000313" key="1">
    <source>
        <dbReference type="EMBL" id="PKA49571.1"/>
    </source>
</evidence>
<sequence>MRSARKASEVVALLNLNPHPDGGFYSETLRDSYVIISTSQLPPRCHCQTGPKSDAKWSKATLRDIHCKGTLCDPLPAMKFGGEVWR</sequence>
<proteinExistence type="predicted"/>
<accession>A0A2I0A1Y8</accession>
<evidence type="ECO:0000313" key="2">
    <source>
        <dbReference type="Proteomes" id="UP000236161"/>
    </source>
</evidence>